<feature type="compositionally biased region" description="Polar residues" evidence="2">
    <location>
        <begin position="517"/>
        <end position="530"/>
    </location>
</feature>
<dbReference type="AlphaFoldDB" id="K1VWP5"/>
<evidence type="ECO:0000313" key="4">
    <source>
        <dbReference type="EMBL" id="EKD03892.1"/>
    </source>
</evidence>
<dbReference type="InterPro" id="IPR053006">
    <property type="entry name" value="Meiosis_regulatory"/>
</dbReference>
<organism evidence="4 5">
    <name type="scientific">Trichosporon asahii var. asahii (strain CBS 8904)</name>
    <name type="common">Yeast</name>
    <dbReference type="NCBI Taxonomy" id="1220162"/>
    <lineage>
        <taxon>Eukaryota</taxon>
        <taxon>Fungi</taxon>
        <taxon>Dikarya</taxon>
        <taxon>Basidiomycota</taxon>
        <taxon>Agaricomycotina</taxon>
        <taxon>Tremellomycetes</taxon>
        <taxon>Trichosporonales</taxon>
        <taxon>Trichosporonaceae</taxon>
        <taxon>Trichosporon</taxon>
    </lineage>
</organism>
<feature type="region of interest" description="Disordered" evidence="2">
    <location>
        <begin position="348"/>
        <end position="367"/>
    </location>
</feature>
<name>K1VWP5_TRIAC</name>
<dbReference type="OrthoDB" id="2417614at2759"/>
<feature type="domain" description="Bacteriophage T5 Orf172 DNA-binding" evidence="3">
    <location>
        <begin position="749"/>
        <end position="879"/>
    </location>
</feature>
<evidence type="ECO:0000313" key="5">
    <source>
        <dbReference type="Proteomes" id="UP000006757"/>
    </source>
</evidence>
<dbReference type="OMA" id="NDERYCK"/>
<dbReference type="PANTHER" id="PTHR28094">
    <property type="entry name" value="MEIOTICALLY UP-REGULATED GENE 113 PROTEIN"/>
    <property type="match status" value="1"/>
</dbReference>
<feature type="compositionally biased region" description="Polar residues" evidence="2">
    <location>
        <begin position="1"/>
        <end position="19"/>
    </location>
</feature>
<feature type="region of interest" description="Disordered" evidence="2">
    <location>
        <begin position="1"/>
        <end position="27"/>
    </location>
</feature>
<accession>K1VWP5</accession>
<gene>
    <name evidence="4" type="ORF">A1Q2_01905</name>
</gene>
<dbReference type="HOGENOM" id="CLU_325221_0_0_1"/>
<feature type="compositionally biased region" description="Basic and acidic residues" evidence="2">
    <location>
        <begin position="331"/>
        <end position="343"/>
    </location>
</feature>
<feature type="compositionally biased region" description="Low complexity" evidence="2">
    <location>
        <begin position="225"/>
        <end position="252"/>
    </location>
</feature>
<evidence type="ECO:0000256" key="1">
    <source>
        <dbReference type="SAM" id="Coils"/>
    </source>
</evidence>
<feature type="compositionally biased region" description="Low complexity" evidence="2">
    <location>
        <begin position="312"/>
        <end position="323"/>
    </location>
</feature>
<feature type="compositionally biased region" description="Low complexity" evidence="2">
    <location>
        <begin position="603"/>
        <end position="632"/>
    </location>
</feature>
<keyword evidence="5" id="KW-1185">Reference proteome</keyword>
<dbReference type="Pfam" id="PF10544">
    <property type="entry name" value="T5orf172"/>
    <property type="match status" value="1"/>
</dbReference>
<feature type="region of interest" description="Disordered" evidence="2">
    <location>
        <begin position="405"/>
        <end position="486"/>
    </location>
</feature>
<keyword evidence="1" id="KW-0175">Coiled coil</keyword>
<dbReference type="eggNOG" id="ENOG502QWMU">
    <property type="taxonomic scope" value="Eukaryota"/>
</dbReference>
<feature type="coiled-coil region" evidence="1">
    <location>
        <begin position="374"/>
        <end position="401"/>
    </location>
</feature>
<reference evidence="4 5" key="1">
    <citation type="journal article" date="2012" name="Eukaryot. Cell">
        <title>Genome sequence of the Trichosporon asahii environmental strain CBS 8904.</title>
        <authorList>
            <person name="Yang R.Y."/>
            <person name="Li H.T."/>
            <person name="Zhu H."/>
            <person name="Zhou G.P."/>
            <person name="Wang M."/>
            <person name="Wang L."/>
        </authorList>
    </citation>
    <scope>NUCLEOTIDE SEQUENCE [LARGE SCALE GENOMIC DNA]</scope>
    <source>
        <strain evidence="4 5">CBS 8904</strain>
    </source>
</reference>
<evidence type="ECO:0000256" key="2">
    <source>
        <dbReference type="SAM" id="MobiDB-lite"/>
    </source>
</evidence>
<feature type="compositionally biased region" description="Basic and acidic residues" evidence="2">
    <location>
        <begin position="457"/>
        <end position="468"/>
    </location>
</feature>
<dbReference type="STRING" id="1220162.K1VWP5"/>
<feature type="compositionally biased region" description="Basic and acidic residues" evidence="2">
    <location>
        <begin position="141"/>
        <end position="156"/>
    </location>
</feature>
<evidence type="ECO:0000259" key="3">
    <source>
        <dbReference type="Pfam" id="PF10544"/>
    </source>
</evidence>
<dbReference type="InParanoid" id="K1VWP5"/>
<dbReference type="PANTHER" id="PTHR28094:SF1">
    <property type="entry name" value="MEIOTICALLY UP-REGULATED GENE 113 PROTEIN"/>
    <property type="match status" value="1"/>
</dbReference>
<feature type="compositionally biased region" description="Low complexity" evidence="2">
    <location>
        <begin position="434"/>
        <end position="448"/>
    </location>
</feature>
<protein>
    <recommendedName>
        <fullName evidence="3">Bacteriophage T5 Orf172 DNA-binding domain-containing protein</fullName>
    </recommendedName>
</protein>
<feature type="region of interest" description="Disordered" evidence="2">
    <location>
        <begin position="516"/>
        <end position="662"/>
    </location>
</feature>
<comment type="caution">
    <text evidence="4">The sequence shown here is derived from an EMBL/GenBank/DDBJ whole genome shotgun (WGS) entry which is preliminary data.</text>
</comment>
<proteinExistence type="predicted"/>
<sequence>MPSETSPLISPTPTSNGVGNTHAAPQRTYTNGDREVEVWKPGKSGFCGSILYHPLILIPPPTHLSTYLGPFPTPSLPTCVPSKPVEQLNPLSERKYGSGLPTLTTLLYDLSQLSAVPCIGFSPLDQRLANTPDQRSHGRVHPREQRRREQAQEAKPRRTTQPDVGQLRGADDTDEGPPPNEHVRLGSGRGDSLDLTSPRSRLSYVSSGAGASTYTASAPRHSALSNPSNGSNGTAAAGSSGMPGAAANGPSSTPIGLGIDTTTATTPVHRANNSLSSESSRGSSDSMPTPPNGPSPLEQITPRLNRHQNKRSSISYSPSNSFSPTAAARSSLERLERNSLERADRRSSLGILLEGEPAPGPGTPNGHAELLHAIAASERRVAELRSALTAEEKSLATLRRQFSSAVAAEHETPPRRLKPRTPSISEPLAPLRALSPSSNSTLSSRPLTAPRTSGEGRSPDKAKQDGKEGPLATLKESMGSSNPAQDTIGVGALWSAMAQDAEETIQEGKRFWGQLMKSVTASPQGNTGKSQRPESHIGLPNPKVSLSGSSGSEIGLSRTASRNSAISSASSQNLSAQGMSRSEEASKAPRAQSDVGRPSPRNTAAASTVSAPSAASRSAASPSASRSVVSAPGSTPKRKPSSPAVSSPASPASPSKVRCSGYTRSGERCKRLVKAGAPGAALLDNDERYCKDHAGLLLKPSGFYSRRSPGSEGTWVEFKTYIPRALGEQTQALLRTTMEATLSISETPGFLYVYELRGMGAPSTSFFKVGRSDCVPRRIGQWAAQCSSHAPMLRDVFPLAEGGSTLPGAMRSAGQMAAASKRWERLVHLELADRAAAERPLAYRSLEGKCADCGAVHREIFPLASSEGYSVVVEAITRWEKFVRAIA</sequence>
<dbReference type="EMBL" id="AMBO01000240">
    <property type="protein sequence ID" value="EKD03892.1"/>
    <property type="molecule type" value="Genomic_DNA"/>
</dbReference>
<feature type="region of interest" description="Disordered" evidence="2">
    <location>
        <begin position="126"/>
        <end position="199"/>
    </location>
</feature>
<feature type="compositionally biased region" description="Low complexity" evidence="2">
    <location>
        <begin position="545"/>
        <end position="577"/>
    </location>
</feature>
<feature type="compositionally biased region" description="Low complexity" evidence="2">
    <location>
        <begin position="641"/>
        <end position="658"/>
    </location>
</feature>
<dbReference type="InterPro" id="IPR018306">
    <property type="entry name" value="Phage_T5_Orf172_DNA-bd"/>
</dbReference>
<dbReference type="Proteomes" id="UP000006757">
    <property type="component" value="Unassembled WGS sequence"/>
</dbReference>
<feature type="compositionally biased region" description="Low complexity" evidence="2">
    <location>
        <begin position="274"/>
        <end position="286"/>
    </location>
</feature>
<feature type="region of interest" description="Disordered" evidence="2">
    <location>
        <begin position="211"/>
        <end position="343"/>
    </location>
</feature>